<dbReference type="AlphaFoldDB" id="A0A7W9ASP6"/>
<keyword evidence="4 7" id="KW-0133">Cell shape</keyword>
<evidence type="ECO:0000256" key="8">
    <source>
        <dbReference type="SAM" id="SignalP"/>
    </source>
</evidence>
<protein>
    <submittedName>
        <fullName evidence="10">Murein L,D-transpeptidase YcbB/YkuD</fullName>
    </submittedName>
</protein>
<dbReference type="Proteomes" id="UP000557739">
    <property type="component" value="Unassembled WGS sequence"/>
</dbReference>
<name>A0A7W9ASP6_9SPHN</name>
<dbReference type="Pfam" id="PF03734">
    <property type="entry name" value="YkuD"/>
    <property type="match status" value="1"/>
</dbReference>
<evidence type="ECO:0000256" key="6">
    <source>
        <dbReference type="ARBA" id="ARBA00023316"/>
    </source>
</evidence>
<evidence type="ECO:0000259" key="9">
    <source>
        <dbReference type="PROSITE" id="PS52029"/>
    </source>
</evidence>
<dbReference type="Gene3D" id="2.40.440.10">
    <property type="entry name" value="L,D-transpeptidase catalytic domain-like"/>
    <property type="match status" value="1"/>
</dbReference>
<dbReference type="GO" id="GO:0071555">
    <property type="term" value="P:cell wall organization"/>
    <property type="evidence" value="ECO:0007669"/>
    <property type="project" value="UniProtKB-UniRule"/>
</dbReference>
<dbReference type="Gene3D" id="1.10.101.10">
    <property type="entry name" value="PGBD-like superfamily/PGBD"/>
    <property type="match status" value="1"/>
</dbReference>
<feature type="signal peptide" evidence="8">
    <location>
        <begin position="1"/>
        <end position="25"/>
    </location>
</feature>
<dbReference type="PANTHER" id="PTHR41533">
    <property type="entry name" value="L,D-TRANSPEPTIDASE HI_1667-RELATED"/>
    <property type="match status" value="1"/>
</dbReference>
<feature type="active site" description="Proton donor/acceptor" evidence="7">
    <location>
        <position position="396"/>
    </location>
</feature>
<evidence type="ECO:0000256" key="7">
    <source>
        <dbReference type="PROSITE-ProRule" id="PRU01373"/>
    </source>
</evidence>
<evidence type="ECO:0000313" key="10">
    <source>
        <dbReference type="EMBL" id="MBB5699742.1"/>
    </source>
</evidence>
<dbReference type="UniPathway" id="UPA00219"/>
<dbReference type="EMBL" id="JACIJJ010000005">
    <property type="protein sequence ID" value="MBB5699742.1"/>
    <property type="molecule type" value="Genomic_DNA"/>
</dbReference>
<evidence type="ECO:0000313" key="11">
    <source>
        <dbReference type="Proteomes" id="UP000557739"/>
    </source>
</evidence>
<dbReference type="Pfam" id="PF01471">
    <property type="entry name" value="PG_binding_1"/>
    <property type="match status" value="1"/>
</dbReference>
<dbReference type="CDD" id="cd16913">
    <property type="entry name" value="YkuD_like"/>
    <property type="match status" value="1"/>
</dbReference>
<dbReference type="InterPro" id="IPR036365">
    <property type="entry name" value="PGBD-like_sf"/>
</dbReference>
<dbReference type="InterPro" id="IPR052905">
    <property type="entry name" value="LD-transpeptidase_YkuD-like"/>
</dbReference>
<accession>A0A7W9ASP6</accession>
<evidence type="ECO:0000256" key="1">
    <source>
        <dbReference type="ARBA" id="ARBA00004752"/>
    </source>
</evidence>
<dbReference type="GO" id="GO:0016740">
    <property type="term" value="F:transferase activity"/>
    <property type="evidence" value="ECO:0007669"/>
    <property type="project" value="UniProtKB-KW"/>
</dbReference>
<dbReference type="InterPro" id="IPR005490">
    <property type="entry name" value="LD_TPept_cat_dom"/>
</dbReference>
<dbReference type="GO" id="GO:0009252">
    <property type="term" value="P:peptidoglycan biosynthetic process"/>
    <property type="evidence" value="ECO:0007669"/>
    <property type="project" value="UniProtKB-UniPathway"/>
</dbReference>
<keyword evidence="8" id="KW-0732">Signal</keyword>
<evidence type="ECO:0000256" key="5">
    <source>
        <dbReference type="ARBA" id="ARBA00022984"/>
    </source>
</evidence>
<dbReference type="GO" id="GO:0004180">
    <property type="term" value="F:carboxypeptidase activity"/>
    <property type="evidence" value="ECO:0007669"/>
    <property type="project" value="UniProtKB-ARBA"/>
</dbReference>
<evidence type="ECO:0000256" key="4">
    <source>
        <dbReference type="ARBA" id="ARBA00022960"/>
    </source>
</evidence>
<dbReference type="InterPro" id="IPR036366">
    <property type="entry name" value="PGBDSf"/>
</dbReference>
<comment type="similarity">
    <text evidence="2">Belongs to the YkuD family.</text>
</comment>
<comment type="pathway">
    <text evidence="1 7">Cell wall biogenesis; peptidoglycan biosynthesis.</text>
</comment>
<evidence type="ECO:0000256" key="2">
    <source>
        <dbReference type="ARBA" id="ARBA00005992"/>
    </source>
</evidence>
<dbReference type="SUPFAM" id="SSF141523">
    <property type="entry name" value="L,D-transpeptidase catalytic domain-like"/>
    <property type="match status" value="1"/>
</dbReference>
<feature type="domain" description="L,D-TPase catalytic" evidence="9">
    <location>
        <begin position="284"/>
        <end position="462"/>
    </location>
</feature>
<dbReference type="Pfam" id="PF20142">
    <property type="entry name" value="Scaffold"/>
    <property type="match status" value="1"/>
</dbReference>
<dbReference type="InterPro" id="IPR038063">
    <property type="entry name" value="Transpep_catalytic_dom"/>
</dbReference>
<dbReference type="SUPFAM" id="SSF47090">
    <property type="entry name" value="PGBD-like"/>
    <property type="match status" value="1"/>
</dbReference>
<dbReference type="InterPro" id="IPR045380">
    <property type="entry name" value="LD_TPept_scaffold_dom"/>
</dbReference>
<dbReference type="InterPro" id="IPR002477">
    <property type="entry name" value="Peptidoglycan-bd-like"/>
</dbReference>
<proteinExistence type="inferred from homology"/>
<keyword evidence="3" id="KW-0808">Transferase</keyword>
<dbReference type="RefSeq" id="WP_246359567.1">
    <property type="nucleotide sequence ID" value="NZ_JACIJJ010000005.1"/>
</dbReference>
<keyword evidence="6 7" id="KW-0961">Cell wall biogenesis/degradation</keyword>
<organism evidence="10 11">
    <name type="scientific">Sphingomonas yantingensis</name>
    <dbReference type="NCBI Taxonomy" id="1241761"/>
    <lineage>
        <taxon>Bacteria</taxon>
        <taxon>Pseudomonadati</taxon>
        <taxon>Pseudomonadota</taxon>
        <taxon>Alphaproteobacteria</taxon>
        <taxon>Sphingomonadales</taxon>
        <taxon>Sphingomonadaceae</taxon>
        <taxon>Sphingomonas</taxon>
    </lineage>
</organism>
<comment type="caution">
    <text evidence="10">The sequence shown here is derived from an EMBL/GenBank/DDBJ whole genome shotgun (WGS) entry which is preliminary data.</text>
</comment>
<reference evidence="10 11" key="1">
    <citation type="submission" date="2020-08" db="EMBL/GenBank/DDBJ databases">
        <title>Genomic Encyclopedia of Type Strains, Phase IV (KMG-IV): sequencing the most valuable type-strain genomes for metagenomic binning, comparative biology and taxonomic classification.</title>
        <authorList>
            <person name="Goeker M."/>
        </authorList>
    </citation>
    <scope>NUCLEOTIDE SEQUENCE [LARGE SCALE GENOMIC DNA]</scope>
    <source>
        <strain evidence="10 11">DSM 27244</strain>
    </source>
</reference>
<feature type="active site" description="Nucleophile" evidence="7">
    <location>
        <position position="415"/>
    </location>
</feature>
<keyword evidence="11" id="KW-1185">Reference proteome</keyword>
<dbReference type="GO" id="GO:0008360">
    <property type="term" value="P:regulation of cell shape"/>
    <property type="evidence" value="ECO:0007669"/>
    <property type="project" value="UniProtKB-UniRule"/>
</dbReference>
<evidence type="ECO:0000256" key="3">
    <source>
        <dbReference type="ARBA" id="ARBA00022679"/>
    </source>
</evidence>
<keyword evidence="5 7" id="KW-0573">Peptidoglycan synthesis</keyword>
<dbReference type="PROSITE" id="PS52029">
    <property type="entry name" value="LD_TPASE"/>
    <property type="match status" value="1"/>
</dbReference>
<sequence length="506" mass="54405">MAGDKMKRFGMVLGTATMLAGTAQAQQSLLPADIVPETQDAPAAPAAPRIQVPTVPVPSPAAQRPLPKLSGEQAALLAQLLGKDTNEQGLRFSGRAAPAPADNDALVRAALDHAHAVRAGRLDTADFQADWALRPQPYDPYPSFVQAVQADRLGQWFAELPPPWAGYEGLRKGLATYRGIAAKGGWKAIPAGPDMGMGAKGARVAALRERLAIEDSAVSATGATYDEGLRTAVQRAQRRYGLNPTGVVSTGTLAALNVPVATRVRQIMANMERWRWLPSELPKDRIQVNIAAAVMTVFEGDQPVMSMKAVTGKPGGGETPMLSSSIHSVVLNPPWNVPAGIAKRELFPKGMGYLKANGFRVIGEGPDARLQQASGDTSALGRFKFDFDNPFAVYLHDTPAKGGFSRFDRLASHGCIRLEKPNALAKRLLRDVPEWNEAAIDELTTTSTKTVRARLNTPVAVYLLYWTAFASGNGQINFRDDPYGWDAKLADKIENRSAVQTQVASR</sequence>
<feature type="chain" id="PRO_5031297957" evidence="8">
    <location>
        <begin position="26"/>
        <end position="506"/>
    </location>
</feature>
<gene>
    <name evidence="10" type="ORF">FHR19_003116</name>
</gene>
<dbReference type="PANTHER" id="PTHR41533:SF2">
    <property type="entry name" value="BLR7131 PROTEIN"/>
    <property type="match status" value="1"/>
</dbReference>